<evidence type="ECO:0000256" key="5">
    <source>
        <dbReference type="SAM" id="Phobius"/>
    </source>
</evidence>
<organism evidence="7 8">
    <name type="scientific">Helicobacter mustelae (strain ATCC 43772 / CCUG 25715 / CIP 103759 / LMG 18044 / NCTC 12198 / R85-136P)</name>
    <name type="common">Campylobacter mustelae</name>
    <dbReference type="NCBI Taxonomy" id="679897"/>
    <lineage>
        <taxon>Bacteria</taxon>
        <taxon>Pseudomonadati</taxon>
        <taxon>Campylobacterota</taxon>
        <taxon>Epsilonproteobacteria</taxon>
        <taxon>Campylobacterales</taxon>
        <taxon>Helicobacteraceae</taxon>
        <taxon>Helicobacter</taxon>
    </lineage>
</organism>
<dbReference type="InterPro" id="IPR007016">
    <property type="entry name" value="O-antigen_ligase-rel_domated"/>
</dbReference>
<dbReference type="EMBL" id="FN555004">
    <property type="protein sequence ID" value="CBG39347.1"/>
    <property type="molecule type" value="Genomic_DNA"/>
</dbReference>
<keyword evidence="8" id="KW-1185">Reference proteome</keyword>
<evidence type="ECO:0000313" key="8">
    <source>
        <dbReference type="Proteomes" id="UP000001522"/>
    </source>
</evidence>
<dbReference type="InterPro" id="IPR051533">
    <property type="entry name" value="WaaL-like"/>
</dbReference>
<feature type="transmembrane region" description="Helical" evidence="5">
    <location>
        <begin position="101"/>
        <end position="116"/>
    </location>
</feature>
<evidence type="ECO:0000256" key="4">
    <source>
        <dbReference type="ARBA" id="ARBA00023136"/>
    </source>
</evidence>
<keyword evidence="2 5" id="KW-0812">Transmembrane</keyword>
<feature type="transmembrane region" description="Helical" evidence="5">
    <location>
        <begin position="196"/>
        <end position="213"/>
    </location>
</feature>
<dbReference type="GO" id="GO:0016020">
    <property type="term" value="C:membrane"/>
    <property type="evidence" value="ECO:0007669"/>
    <property type="project" value="UniProtKB-SubCell"/>
</dbReference>
<dbReference type="HOGENOM" id="CLU_639010_0_0_7"/>
<proteinExistence type="predicted"/>
<dbReference type="Proteomes" id="UP000001522">
    <property type="component" value="Chromosome"/>
</dbReference>
<dbReference type="Pfam" id="PF04932">
    <property type="entry name" value="Wzy_C"/>
    <property type="match status" value="1"/>
</dbReference>
<sequence length="438" mass="49222">MLRQERNTFEIFISVGIALTFLLSFDRIGPLIGCVFLLLVLIVSGFFQKNNPAPSNAALGKNEKIYLFALIGFFASALLSFALGAKWILESQKFSFIDLDQPSKYLLLAYLTWLFWKKDFRISANFLFVLFVCSGYLNGLIGLYQRLGLHVHRVSGTSRFRGLGGGGIIEFGDASGILTLFLLVIFLFARSKKEQAFVFGSIVFSYAACFMTGTRGSILSVLFGALLVVLLVKFYQPMYFKRVMAGCLALVIAVGMVSVLSPKEGAQRLKLVNTDLKAYKEGDVDTSIGLRFEMWKEALAMWELAPVFGLSSTEASARWREIMQKSQSRIDRKEWDYKGKKHNQFLNALGKRGIVGLLTILFVWYSIARLFSPYLREKNPMIACATLCALSMLCFSIIPNSFIGEIWESNVSIFLLCMGVALWWKVIQQERVKGGYVS</sequence>
<dbReference type="PANTHER" id="PTHR37422">
    <property type="entry name" value="TEICHURONIC ACID BIOSYNTHESIS PROTEIN TUAE"/>
    <property type="match status" value="1"/>
</dbReference>
<dbReference type="eggNOG" id="COG3307">
    <property type="taxonomic scope" value="Bacteria"/>
</dbReference>
<feature type="transmembrane region" description="Helical" evidence="5">
    <location>
        <begin position="7"/>
        <end position="24"/>
    </location>
</feature>
<dbReference type="AlphaFoldDB" id="D3UFS6"/>
<comment type="subcellular location">
    <subcellularLocation>
        <location evidence="1">Membrane</location>
        <topology evidence="1">Multi-pass membrane protein</topology>
    </subcellularLocation>
</comment>
<accession>D3UFS6</accession>
<feature type="domain" description="O-antigen ligase-related" evidence="6">
    <location>
        <begin position="202"/>
        <end position="360"/>
    </location>
</feature>
<evidence type="ECO:0000256" key="3">
    <source>
        <dbReference type="ARBA" id="ARBA00022989"/>
    </source>
</evidence>
<name>D3UFS6_HELM1</name>
<feature type="transmembrane region" description="Helical" evidence="5">
    <location>
        <begin position="128"/>
        <end position="147"/>
    </location>
</feature>
<feature type="transmembrane region" description="Helical" evidence="5">
    <location>
        <begin position="409"/>
        <end position="427"/>
    </location>
</feature>
<keyword evidence="4 5" id="KW-0472">Membrane</keyword>
<feature type="transmembrane region" description="Helical" evidence="5">
    <location>
        <begin position="383"/>
        <end position="403"/>
    </location>
</feature>
<feature type="transmembrane region" description="Helical" evidence="5">
    <location>
        <begin position="243"/>
        <end position="261"/>
    </location>
</feature>
<reference evidence="7 8" key="1">
    <citation type="journal article" date="2010" name="BMC Genomics">
        <title>Comparative genomics and proteomics of Helicobacter mustelae, an ulcerogenic and carcinogenic gastric pathogen.</title>
        <authorList>
            <person name="O'Toole P.W."/>
            <person name="Snelling W.J."/>
            <person name="Canchaya C."/>
            <person name="Forde B.M."/>
            <person name="Hardie K.R."/>
            <person name="Josenhans C."/>
            <person name="Graham R.L.J."/>
            <person name="McMullan G."/>
            <person name="Parkhill J."/>
            <person name="Belda E."/>
            <person name="Bentley S.D."/>
        </authorList>
    </citation>
    <scope>NUCLEOTIDE SEQUENCE [LARGE SCALE GENOMIC DNA]</scope>
    <source>
        <strain evidence="8">ATCC 43772 / LMG 18044 / NCTC 12198 / 12198</strain>
    </source>
</reference>
<gene>
    <name evidence="7" type="ordered locus">HMU00830</name>
</gene>
<evidence type="ECO:0000313" key="7">
    <source>
        <dbReference type="EMBL" id="CBG39347.1"/>
    </source>
</evidence>
<feature type="transmembrane region" description="Helical" evidence="5">
    <location>
        <begin position="167"/>
        <end position="189"/>
    </location>
</feature>
<feature type="transmembrane region" description="Helical" evidence="5">
    <location>
        <begin position="67"/>
        <end position="89"/>
    </location>
</feature>
<evidence type="ECO:0000256" key="2">
    <source>
        <dbReference type="ARBA" id="ARBA00022692"/>
    </source>
</evidence>
<feature type="transmembrane region" description="Helical" evidence="5">
    <location>
        <begin position="30"/>
        <end position="47"/>
    </location>
</feature>
<evidence type="ECO:0000256" key="1">
    <source>
        <dbReference type="ARBA" id="ARBA00004141"/>
    </source>
</evidence>
<dbReference type="STRING" id="679897.HMU00830"/>
<dbReference type="RefSeq" id="WP_013022445.1">
    <property type="nucleotide sequence ID" value="NC_013949.1"/>
</dbReference>
<keyword evidence="3 5" id="KW-1133">Transmembrane helix</keyword>
<dbReference type="PANTHER" id="PTHR37422:SF17">
    <property type="entry name" value="O-ANTIGEN LIGASE"/>
    <property type="match status" value="1"/>
</dbReference>
<dbReference type="KEGG" id="hms:HMU00830"/>
<feature type="transmembrane region" description="Helical" evidence="5">
    <location>
        <begin position="353"/>
        <end position="371"/>
    </location>
</feature>
<protein>
    <submittedName>
        <fullName evidence="7">Putative O-antigen polymerase</fullName>
    </submittedName>
</protein>
<evidence type="ECO:0000259" key="6">
    <source>
        <dbReference type="Pfam" id="PF04932"/>
    </source>
</evidence>